<protein>
    <submittedName>
        <fullName evidence="3">Cysteine hydrolase</fullName>
    </submittedName>
</protein>
<evidence type="ECO:0000313" key="4">
    <source>
        <dbReference type="Proteomes" id="UP000249130"/>
    </source>
</evidence>
<dbReference type="InterPro" id="IPR000868">
    <property type="entry name" value="Isochorismatase-like_dom"/>
</dbReference>
<gene>
    <name evidence="3" type="ORF">CH341_22820</name>
</gene>
<dbReference type="PANTHER" id="PTHR43540">
    <property type="entry name" value="PEROXYUREIDOACRYLATE/UREIDOACRYLATE AMIDOHYDROLASE-RELATED"/>
    <property type="match status" value="1"/>
</dbReference>
<evidence type="ECO:0000313" key="3">
    <source>
        <dbReference type="EMBL" id="RAI40905.1"/>
    </source>
</evidence>
<dbReference type="SUPFAM" id="SSF52499">
    <property type="entry name" value="Isochorismatase-like hydrolases"/>
    <property type="match status" value="1"/>
</dbReference>
<proteinExistence type="predicted"/>
<dbReference type="InterPro" id="IPR050272">
    <property type="entry name" value="Isochorismatase-like_hydrls"/>
</dbReference>
<dbReference type="RefSeq" id="WP_111421318.1">
    <property type="nucleotide sequence ID" value="NZ_NPEX01000212.1"/>
</dbReference>
<sequence>MSPRTLLELAGVTSLPARLSETVLVVIDAQQEYVDGALPLAGVDPALAEIGRLLERARKATTPVIHVVHHGKSTSGPFAPGSRGVEIASPAAPAPGEPVIAKSLPNAFASTDLADRLHALHRSSLVLVGFMTHMCIEATARGAIDLGLKATVVAGATATRDLRDPLSGAVIPAAEVHRNALAALSDRFATIVSSCDRLDD</sequence>
<name>A0A327KTZ8_9BRAD</name>
<evidence type="ECO:0000256" key="1">
    <source>
        <dbReference type="ARBA" id="ARBA00022801"/>
    </source>
</evidence>
<dbReference type="Gene3D" id="3.40.50.850">
    <property type="entry name" value="Isochorismatase-like"/>
    <property type="match status" value="1"/>
</dbReference>
<dbReference type="Proteomes" id="UP000249130">
    <property type="component" value="Unassembled WGS sequence"/>
</dbReference>
<feature type="domain" description="Isochorismatase-like" evidence="2">
    <location>
        <begin position="22"/>
        <end position="194"/>
    </location>
</feature>
<keyword evidence="4" id="KW-1185">Reference proteome</keyword>
<dbReference type="AlphaFoldDB" id="A0A327KTZ8"/>
<dbReference type="GO" id="GO:0016787">
    <property type="term" value="F:hydrolase activity"/>
    <property type="evidence" value="ECO:0007669"/>
    <property type="project" value="UniProtKB-KW"/>
</dbReference>
<organism evidence="3 4">
    <name type="scientific">Rhodoplanes roseus</name>
    <dbReference type="NCBI Taxonomy" id="29409"/>
    <lineage>
        <taxon>Bacteria</taxon>
        <taxon>Pseudomonadati</taxon>
        <taxon>Pseudomonadota</taxon>
        <taxon>Alphaproteobacteria</taxon>
        <taxon>Hyphomicrobiales</taxon>
        <taxon>Nitrobacteraceae</taxon>
        <taxon>Rhodoplanes</taxon>
    </lineage>
</organism>
<dbReference type="Pfam" id="PF00857">
    <property type="entry name" value="Isochorismatase"/>
    <property type="match status" value="1"/>
</dbReference>
<keyword evidence="1 3" id="KW-0378">Hydrolase</keyword>
<dbReference type="InterPro" id="IPR036380">
    <property type="entry name" value="Isochorismatase-like_sf"/>
</dbReference>
<comment type="caution">
    <text evidence="3">The sequence shown here is derived from an EMBL/GenBank/DDBJ whole genome shotgun (WGS) entry which is preliminary data.</text>
</comment>
<dbReference type="CDD" id="cd01014">
    <property type="entry name" value="nicotinamidase_related"/>
    <property type="match status" value="1"/>
</dbReference>
<dbReference type="EMBL" id="NPEX01000212">
    <property type="protein sequence ID" value="RAI40905.1"/>
    <property type="molecule type" value="Genomic_DNA"/>
</dbReference>
<accession>A0A327KTZ8</accession>
<reference evidence="3 4" key="1">
    <citation type="submission" date="2017-07" db="EMBL/GenBank/DDBJ databases">
        <title>Draft Genome Sequences of Select Purple Nonsulfur Bacteria.</title>
        <authorList>
            <person name="Lasarre B."/>
            <person name="Mckinlay J.B."/>
        </authorList>
    </citation>
    <scope>NUCLEOTIDE SEQUENCE [LARGE SCALE GENOMIC DNA]</scope>
    <source>
        <strain evidence="3 4">DSM 5909</strain>
    </source>
</reference>
<dbReference type="PANTHER" id="PTHR43540:SF15">
    <property type="entry name" value="BLR5631 PROTEIN"/>
    <property type="match status" value="1"/>
</dbReference>
<evidence type="ECO:0000259" key="2">
    <source>
        <dbReference type="Pfam" id="PF00857"/>
    </source>
</evidence>
<dbReference type="OrthoDB" id="9794942at2"/>